<organism evidence="6">
    <name type="scientific">Percolomonas cosmopolitus</name>
    <dbReference type="NCBI Taxonomy" id="63605"/>
    <lineage>
        <taxon>Eukaryota</taxon>
        <taxon>Discoba</taxon>
        <taxon>Heterolobosea</taxon>
        <taxon>Tetramitia</taxon>
        <taxon>Eutetramitia</taxon>
        <taxon>Percolomonadidae</taxon>
        <taxon>Percolomonas</taxon>
    </lineage>
</organism>
<dbReference type="Pfam" id="PF24656">
    <property type="entry name" value="CEPT76_peptidase"/>
    <property type="match status" value="1"/>
</dbReference>
<dbReference type="Gene3D" id="3.10.620.30">
    <property type="match status" value="1"/>
</dbReference>
<dbReference type="PANTHER" id="PTHR20837">
    <property type="entry name" value="CENTROSOMAL PROTEIN-RELATED"/>
    <property type="match status" value="1"/>
</dbReference>
<evidence type="ECO:0000256" key="2">
    <source>
        <dbReference type="SAM" id="MobiDB-lite"/>
    </source>
</evidence>
<evidence type="ECO:0000313" key="6">
    <source>
        <dbReference type="EMBL" id="CAD9081783.1"/>
    </source>
</evidence>
<evidence type="ECO:0000259" key="3">
    <source>
        <dbReference type="Pfam" id="PF15625"/>
    </source>
</evidence>
<feature type="region of interest" description="Disordered" evidence="2">
    <location>
        <begin position="1171"/>
        <end position="1205"/>
    </location>
</feature>
<dbReference type="EMBL" id="HBGD01006044">
    <property type="protein sequence ID" value="CAD9081783.1"/>
    <property type="molecule type" value="Transcribed_RNA"/>
</dbReference>
<dbReference type="PANTHER" id="PTHR20837:SF0">
    <property type="entry name" value="COILED-COIL AND C2 DOMAIN-CONTAINING PROTEIN 2A"/>
    <property type="match status" value="1"/>
</dbReference>
<feature type="coiled-coil region" evidence="1">
    <location>
        <begin position="1449"/>
        <end position="1476"/>
    </location>
</feature>
<keyword evidence="1" id="KW-0175">Coiled coil</keyword>
<feature type="compositionally biased region" description="Basic residues" evidence="2">
    <location>
        <begin position="46"/>
        <end position="64"/>
    </location>
</feature>
<dbReference type="Pfam" id="PF24652">
    <property type="entry name" value="CEP76_C"/>
    <property type="match status" value="1"/>
</dbReference>
<feature type="coiled-coil region" evidence="1">
    <location>
        <begin position="370"/>
        <end position="404"/>
    </location>
</feature>
<name>A0A7S1KQ81_9EUKA</name>
<feature type="domain" description="CEP76/DRC7 peptidase-like" evidence="5">
    <location>
        <begin position="1254"/>
        <end position="1383"/>
    </location>
</feature>
<evidence type="ECO:0000256" key="1">
    <source>
        <dbReference type="SAM" id="Coils"/>
    </source>
</evidence>
<feature type="coiled-coil region" evidence="1">
    <location>
        <begin position="207"/>
        <end position="241"/>
    </location>
</feature>
<feature type="compositionally biased region" description="Low complexity" evidence="2">
    <location>
        <begin position="34"/>
        <end position="45"/>
    </location>
</feature>
<dbReference type="GO" id="GO:0035869">
    <property type="term" value="C:ciliary transition zone"/>
    <property type="evidence" value="ECO:0007669"/>
    <property type="project" value="TreeGrafter"/>
</dbReference>
<dbReference type="InterPro" id="IPR056290">
    <property type="entry name" value="CEPT76/DRC7_peptidase-like_dom"/>
</dbReference>
<dbReference type="GO" id="GO:1905515">
    <property type="term" value="P:non-motile cilium assembly"/>
    <property type="evidence" value="ECO:0007669"/>
    <property type="project" value="TreeGrafter"/>
</dbReference>
<feature type="compositionally biased region" description="Low complexity" evidence="2">
    <location>
        <begin position="1"/>
        <end position="14"/>
    </location>
</feature>
<accession>A0A7S1KQ81</accession>
<feature type="domain" description="CC2D2A N-terminal C2" evidence="3">
    <location>
        <begin position="558"/>
        <end position="715"/>
    </location>
</feature>
<proteinExistence type="predicted"/>
<evidence type="ECO:0000259" key="4">
    <source>
        <dbReference type="Pfam" id="PF24652"/>
    </source>
</evidence>
<sequence length="1550" mass="179449">MDENSNSDNDNISPPTSPQRDSPPQASKREGSRRATTSRRTTSGRSQRKKRAGRREHSRRRKPRVRDDPVNEDRELEEQNNVAAAEDTETSPRRKQSRMAPDEENLEKDNEDADSEDQEAEGEGDDDELPAPVEDPVEKDLFRTVPHILSSRETALPNNLHATRITHSHPVTLSTLKKIRAQKENIAKIGAKYRAKSEKSEHKKFLAVECERQEKSLSAKVEKLEEEYSAVYRRVDKEKEGLFVNKPSFLMKHNRHIVEQRAFRSEGGISSCFDENGQLLYLSNPLKSIFTKPDEQEFDTSMADQIELKKTRPVLSTLTTSSDRPEYRLDIDIKMIKFKDHELMIEEEYLVRQLLDMFDSYTNRSKSSLIEYYSDKIKALEQSLSQMRDKMRALQQQHNPMEEDTLRANIVEDHISVLDRRMHKIRQELKENRKLLQEERTHQVDIVNNIIRTWNQIKEVRKRQGFMVARYGVTFQQIDHNEAEDLQDLEQEVEHEVEEAREDAEYEFRQKQQIFDRTVINDDDSLAEFPMLPETPDFDDHKIRKSIKKLIMSGRRAPGAPEFVPQIGSIVRNEQQISESEEERGIAFRRYKYFIKVCINGHTVNHTKTKRLNRDFTVVFGEILPISLHKWPDNIVLQVYRKENVVRSRKVASIFVQAPGGTLQGESSDLGNAVSENSSLEQNFIFSEEKNHPALWNENSMHNNTGEVKVRLNWVDQIPPYQPSKKDIGINSKKVLTDDTHMPNAKDLLDMQNIQKWMKGNKIDPNDPKNTGLMSMLELLEDKILTRQGFYLAEQDDDLFISSFNDMRYKKRLEMLKAMDDAYSKRKRKQFVSKYVREPPLPALNWGILSSLWAFFEPRRPLKPTRRDRTQEVPRRIEEANLFIQVIRGHNIPVRATTNEFYKHRERMYQQKEQILDQQQNTNRSLRPGATSVMDTPLLADQSMPTDDVQDESVVSFVSCFFQGRTRKTKIVEGPYPQFNQTINMPISVPNHDFSSDVIKSIKDVLYFDIFDELTITNVKDDQYLHDLSKRAEFRWIGGFSIPFSTLYRAGKVLGTFTVKTPPINLGYKYRDENDQDTRLTICITVDPPLPQPEDITDSISSGELPALFSYVNWWTKIMENNPNCKNRIITAMEPNNYGKTTLICRYITPQKPPAILFTGDDFQQTTAASEMLTSDEEEERNRHTGDDSHLEENDERSPQNTTVVGEDTAAITSNVNISTLPHDKKQLLVHKCARFVSLIPFVDDIVAFLERTDVWQTSQEFLADGGGDDEEHANLLCNYFKYLQKKTWVVVGRAVPEGEASYVLTEEEREVESRTGFSSTQKYYLLWNAATGEAFDTTDPMCPIYEVGTIFDETNVWSNIQRSAKPHLISFDLNNRSHWQPLFRGSKMKTLLPGGVITTIQERNLVYRPIASGVSITMEFEIMNDVKTGVEDNRKDVTIWSTHVGKELRQILIELEKCKQNNEKFSRKKQALMLKSITDTHHVIGFPLNFTYVNNETIVREVLNTKIHEHQDSDVRFACGVYVHPYVNNVFSVWIYIVALTGSMDLNFG</sequence>
<feature type="compositionally biased region" description="Acidic residues" evidence="2">
    <location>
        <begin position="102"/>
        <end position="129"/>
    </location>
</feature>
<dbReference type="GO" id="GO:1904491">
    <property type="term" value="P:protein localization to ciliary transition zone"/>
    <property type="evidence" value="ECO:0007669"/>
    <property type="project" value="TreeGrafter"/>
</dbReference>
<gene>
    <name evidence="6" type="ORF">PCOS0759_LOCUS5023</name>
</gene>
<evidence type="ECO:0008006" key="7">
    <source>
        <dbReference type="Google" id="ProtNLM"/>
    </source>
</evidence>
<feature type="domain" description="Centrosomal protein of 76 kDa C-terminal" evidence="4">
    <location>
        <begin position="1420"/>
        <end position="1538"/>
    </location>
</feature>
<reference evidence="6" key="1">
    <citation type="submission" date="2021-01" db="EMBL/GenBank/DDBJ databases">
        <authorList>
            <person name="Corre E."/>
            <person name="Pelletier E."/>
            <person name="Niang G."/>
            <person name="Scheremetjew M."/>
            <person name="Finn R."/>
            <person name="Kale V."/>
            <person name="Holt S."/>
            <person name="Cochrane G."/>
            <person name="Meng A."/>
            <person name="Brown T."/>
            <person name="Cohen L."/>
        </authorList>
    </citation>
    <scope>NUCLEOTIDE SEQUENCE</scope>
    <source>
        <strain evidence="6">WS</strain>
    </source>
</reference>
<dbReference type="InterPro" id="IPR056288">
    <property type="entry name" value="CEP76_C"/>
</dbReference>
<dbReference type="InterPro" id="IPR052434">
    <property type="entry name" value="Tectonic-like_complex_comp"/>
</dbReference>
<dbReference type="InterPro" id="IPR028928">
    <property type="entry name" value="CC2D2AN-C2"/>
</dbReference>
<evidence type="ECO:0000259" key="5">
    <source>
        <dbReference type="Pfam" id="PF24656"/>
    </source>
</evidence>
<feature type="region of interest" description="Disordered" evidence="2">
    <location>
        <begin position="1"/>
        <end position="137"/>
    </location>
</feature>
<dbReference type="Pfam" id="PF15625">
    <property type="entry name" value="CC2D2AN-C2"/>
    <property type="match status" value="1"/>
</dbReference>
<feature type="compositionally biased region" description="Basic and acidic residues" evidence="2">
    <location>
        <begin position="1180"/>
        <end position="1198"/>
    </location>
</feature>
<protein>
    <recommendedName>
        <fullName evidence="7">CC2D2A N-terminal C2 domain-containing protein</fullName>
    </recommendedName>
</protein>